<keyword evidence="6" id="KW-1133">Transmembrane helix</keyword>
<gene>
    <name evidence="7" type="ORF">CAP_5085</name>
</gene>
<proteinExistence type="predicted"/>
<dbReference type="Pfam" id="PF13641">
    <property type="entry name" value="Glyco_tranf_2_3"/>
    <property type="match status" value="1"/>
</dbReference>
<dbReference type="PANTHER" id="PTHR22913:SF12">
    <property type="entry name" value="MANNURONAN SYNTHASE"/>
    <property type="match status" value="1"/>
</dbReference>
<keyword evidence="8" id="KW-1185">Reference proteome</keyword>
<evidence type="ECO:0000256" key="6">
    <source>
        <dbReference type="SAM" id="Phobius"/>
    </source>
</evidence>
<evidence type="ECO:0000313" key="8">
    <source>
        <dbReference type="Proteomes" id="UP000019678"/>
    </source>
</evidence>
<sequence>MTPMSTSSAHAQETPASRRYQSLRILVPAAVLVAVLSLGAWFPAQRFVLGRVDGSLVDSLSFTTVSLLAAALAFTVWRIVLATRYRPVAPPAGKHLPFITVIVPAYNEGRQVLETLVSLARSDYPEDRLQILAVDDGSQDDTWRWMRRAKEQLGATLEILRMPRNRGKRHALAAGFAHARGRIVVTIDSDSEVHPDTLQHLVAPFVADPRVGAVAGNIRVLSRQDGTIARILDASFTYSFELIRAGQSVLGAVLCTPGAAAAYRTDLVRMVIDEWRDQTFMGRPANIGEDRALTNLVLRAGFSVVFQSTAIVETTVPATYRALSRMLLRWGRSNVRESLALLTFVFRPIRPSGLLGLRLLALHGALAMLGAMLGSAALVVALVMAPLTTLVTLFVGTLLSAILPALACRLLRGPGLAPWMALYGLWSTFALSWITPWAILTPHNSSWLTRALPSGATPAPAPQRAQMASIADV</sequence>
<dbReference type="eggNOG" id="COG1215">
    <property type="taxonomic scope" value="Bacteria"/>
</dbReference>
<feature type="transmembrane region" description="Helical" evidence="6">
    <location>
        <begin position="390"/>
        <end position="408"/>
    </location>
</feature>
<dbReference type="PANTHER" id="PTHR22913">
    <property type="entry name" value="HYALURONAN SYNTHASE"/>
    <property type="match status" value="1"/>
</dbReference>
<feature type="transmembrane region" description="Helical" evidence="6">
    <location>
        <begin position="25"/>
        <end position="42"/>
    </location>
</feature>
<dbReference type="STRING" id="1192034.CAP_5085"/>
<name>A0A017T410_9BACT</name>
<evidence type="ECO:0000256" key="3">
    <source>
        <dbReference type="ARBA" id="ARBA00022676"/>
    </source>
</evidence>
<dbReference type="GO" id="GO:0030213">
    <property type="term" value="P:hyaluronan biosynthetic process"/>
    <property type="evidence" value="ECO:0007669"/>
    <property type="project" value="TreeGrafter"/>
</dbReference>
<comment type="subcellular location">
    <subcellularLocation>
        <location evidence="1">Cell membrane</location>
    </subcellularLocation>
</comment>
<dbReference type="AlphaFoldDB" id="A0A017T410"/>
<keyword evidence="6" id="KW-0812">Transmembrane</keyword>
<feature type="transmembrane region" description="Helical" evidence="6">
    <location>
        <begin position="420"/>
        <end position="440"/>
    </location>
</feature>
<evidence type="ECO:0000256" key="2">
    <source>
        <dbReference type="ARBA" id="ARBA00022475"/>
    </source>
</evidence>
<dbReference type="CDD" id="cd06423">
    <property type="entry name" value="CESA_like"/>
    <property type="match status" value="1"/>
</dbReference>
<organism evidence="7 8">
    <name type="scientific">Chondromyces apiculatus DSM 436</name>
    <dbReference type="NCBI Taxonomy" id="1192034"/>
    <lineage>
        <taxon>Bacteria</taxon>
        <taxon>Pseudomonadati</taxon>
        <taxon>Myxococcota</taxon>
        <taxon>Polyangia</taxon>
        <taxon>Polyangiales</taxon>
        <taxon>Polyangiaceae</taxon>
        <taxon>Chondromyces</taxon>
    </lineage>
</organism>
<accession>A0A017T410</accession>
<dbReference type="EMBL" id="ASRX01000040">
    <property type="protein sequence ID" value="EYF03984.1"/>
    <property type="molecule type" value="Genomic_DNA"/>
</dbReference>
<keyword evidence="2" id="KW-1003">Cell membrane</keyword>
<reference evidence="7 8" key="1">
    <citation type="submission" date="2013-05" db="EMBL/GenBank/DDBJ databases">
        <title>Genome assembly of Chondromyces apiculatus DSM 436.</title>
        <authorList>
            <person name="Sharma G."/>
            <person name="Khatri I."/>
            <person name="Kaur C."/>
            <person name="Mayilraj S."/>
            <person name="Subramanian S."/>
        </authorList>
    </citation>
    <scope>NUCLEOTIDE SEQUENCE [LARGE SCALE GENOMIC DNA]</scope>
    <source>
        <strain evidence="7 8">DSM 436</strain>
    </source>
</reference>
<dbReference type="GO" id="GO:0005886">
    <property type="term" value="C:plasma membrane"/>
    <property type="evidence" value="ECO:0007669"/>
    <property type="project" value="UniProtKB-SubCell"/>
</dbReference>
<evidence type="ECO:0000256" key="1">
    <source>
        <dbReference type="ARBA" id="ARBA00004236"/>
    </source>
</evidence>
<feature type="transmembrane region" description="Helical" evidence="6">
    <location>
        <begin position="62"/>
        <end position="81"/>
    </location>
</feature>
<keyword evidence="4" id="KW-0808">Transferase</keyword>
<evidence type="ECO:0000256" key="5">
    <source>
        <dbReference type="ARBA" id="ARBA00023136"/>
    </source>
</evidence>
<comment type="caution">
    <text evidence="7">The sequence shown here is derived from an EMBL/GenBank/DDBJ whole genome shotgun (WGS) entry which is preliminary data.</text>
</comment>
<protein>
    <submittedName>
        <fullName evidence="7">Uncharacterized protein</fullName>
    </submittedName>
</protein>
<evidence type="ECO:0000256" key="4">
    <source>
        <dbReference type="ARBA" id="ARBA00022679"/>
    </source>
</evidence>
<dbReference type="Proteomes" id="UP000019678">
    <property type="component" value="Unassembled WGS sequence"/>
</dbReference>
<evidence type="ECO:0000313" key="7">
    <source>
        <dbReference type="EMBL" id="EYF03984.1"/>
    </source>
</evidence>
<dbReference type="SUPFAM" id="SSF53448">
    <property type="entry name" value="Nucleotide-diphospho-sugar transferases"/>
    <property type="match status" value="1"/>
</dbReference>
<dbReference type="Gene3D" id="3.90.550.10">
    <property type="entry name" value="Spore Coat Polysaccharide Biosynthesis Protein SpsA, Chain A"/>
    <property type="match status" value="1"/>
</dbReference>
<keyword evidence="5 6" id="KW-0472">Membrane</keyword>
<dbReference type="GO" id="GO:0050501">
    <property type="term" value="F:hyaluronan synthase activity"/>
    <property type="evidence" value="ECO:0007669"/>
    <property type="project" value="TreeGrafter"/>
</dbReference>
<dbReference type="GO" id="GO:0085029">
    <property type="term" value="P:extracellular matrix assembly"/>
    <property type="evidence" value="ECO:0007669"/>
    <property type="project" value="TreeGrafter"/>
</dbReference>
<dbReference type="InterPro" id="IPR029044">
    <property type="entry name" value="Nucleotide-diphossugar_trans"/>
</dbReference>
<keyword evidence="3" id="KW-0328">Glycosyltransferase</keyword>
<feature type="transmembrane region" description="Helical" evidence="6">
    <location>
        <begin position="359"/>
        <end position="384"/>
    </location>
</feature>